<dbReference type="PANTHER" id="PTHR28457:SF1">
    <property type="entry name" value="CILIA- AND FLAGELLA-ASSOCIATED PROTEIN 119"/>
    <property type="match status" value="1"/>
</dbReference>
<reference evidence="2" key="1">
    <citation type="submission" date="2021-01" db="EMBL/GenBank/DDBJ databases">
        <authorList>
            <consortium name="Genoscope - CEA"/>
            <person name="William W."/>
        </authorList>
    </citation>
    <scope>NUCLEOTIDE SEQUENCE</scope>
</reference>
<accession>A0A8S1Q5L0</accession>
<evidence type="ECO:0000313" key="2">
    <source>
        <dbReference type="EMBL" id="CAD8109970.1"/>
    </source>
</evidence>
<evidence type="ECO:0000256" key="1">
    <source>
        <dbReference type="SAM" id="Coils"/>
    </source>
</evidence>
<dbReference type="EMBL" id="CAJJDM010000146">
    <property type="protein sequence ID" value="CAD8109970.1"/>
    <property type="molecule type" value="Genomic_DNA"/>
</dbReference>
<dbReference type="AlphaFoldDB" id="A0A8S1Q5L0"/>
<keyword evidence="3" id="KW-1185">Reference proteome</keyword>
<evidence type="ECO:0000313" key="3">
    <source>
        <dbReference type="Proteomes" id="UP000688137"/>
    </source>
</evidence>
<dbReference type="InterPro" id="IPR032727">
    <property type="entry name" value="CLAMP"/>
</dbReference>
<organism evidence="2 3">
    <name type="scientific">Paramecium primaurelia</name>
    <dbReference type="NCBI Taxonomy" id="5886"/>
    <lineage>
        <taxon>Eukaryota</taxon>
        <taxon>Sar</taxon>
        <taxon>Alveolata</taxon>
        <taxon>Ciliophora</taxon>
        <taxon>Intramacronucleata</taxon>
        <taxon>Oligohymenophorea</taxon>
        <taxon>Peniculida</taxon>
        <taxon>Parameciidae</taxon>
        <taxon>Paramecium</taxon>
    </lineage>
</organism>
<dbReference type="Pfam" id="PF14769">
    <property type="entry name" value="CLAMP"/>
    <property type="match status" value="1"/>
</dbReference>
<feature type="coiled-coil region" evidence="1">
    <location>
        <begin position="171"/>
        <end position="205"/>
    </location>
</feature>
<sequence>MITSPQEMRILSKRFFGNKVIDSIVLEEMKEYYQNKEKIANIIQRCYPESYKLYSDLDPQLLSIFIQYFLNQLIFVIEKKYIFQRATCLLELSVHLFNISWEKRWNREKSFEEFRQIIVRHSLYRPPHSVYIFSLENLKEISLHFLSTFFRFYRAYFFTFTPWVDIVVTTYQKHQIKKDVKDLELEKLRQEAEQYNDQIDPEMMEQLMSGNSIFQIPEKKKREMLEQQQQKEKQERIDRVLKKRLEELQQVFDQKIKEQDEHFIKLAEDLKNPKKK</sequence>
<dbReference type="OMA" id="SPEQTHE"/>
<gene>
    <name evidence="2" type="ORF">PPRIM_AZ9-3.1.T1420082</name>
</gene>
<proteinExistence type="predicted"/>
<name>A0A8S1Q5L0_PARPR</name>
<dbReference type="Proteomes" id="UP000688137">
    <property type="component" value="Unassembled WGS sequence"/>
</dbReference>
<dbReference type="PANTHER" id="PTHR28457">
    <property type="entry name" value="COILED-COIL DOMAIN-CONTAINING PROTEIN 189"/>
    <property type="match status" value="1"/>
</dbReference>
<protein>
    <submittedName>
        <fullName evidence="2">Uncharacterized protein</fullName>
    </submittedName>
</protein>
<keyword evidence="1" id="KW-0175">Coiled coil</keyword>
<comment type="caution">
    <text evidence="2">The sequence shown here is derived from an EMBL/GenBank/DDBJ whole genome shotgun (WGS) entry which is preliminary data.</text>
</comment>